<dbReference type="InterPro" id="IPR007197">
    <property type="entry name" value="rSAM"/>
</dbReference>
<accession>A0A847EUB1</accession>
<feature type="domain" description="Radical SAM core" evidence="7">
    <location>
        <begin position="68"/>
        <end position="267"/>
    </location>
</feature>
<dbReference type="InterPro" id="IPR013785">
    <property type="entry name" value="Aldolase_TIM"/>
</dbReference>
<dbReference type="PROSITE" id="PS51918">
    <property type="entry name" value="RADICAL_SAM"/>
    <property type="match status" value="1"/>
</dbReference>
<dbReference type="InterPro" id="IPR034457">
    <property type="entry name" value="Organic_radical-activating"/>
</dbReference>
<comment type="caution">
    <text evidence="8">The sequence shown here is derived from an EMBL/GenBank/DDBJ whole genome shotgun (WGS) entry which is preliminary data.</text>
</comment>
<dbReference type="SFLD" id="SFLDS00029">
    <property type="entry name" value="Radical_SAM"/>
    <property type="match status" value="1"/>
</dbReference>
<reference evidence="8 9" key="1">
    <citation type="journal article" date="2020" name="Biotechnol. Biofuels">
        <title>New insights from the biogas microbiome by comprehensive genome-resolved metagenomics of nearly 1600 species originating from multiple anaerobic digesters.</title>
        <authorList>
            <person name="Campanaro S."/>
            <person name="Treu L."/>
            <person name="Rodriguez-R L.M."/>
            <person name="Kovalovszki A."/>
            <person name="Ziels R.M."/>
            <person name="Maus I."/>
            <person name="Zhu X."/>
            <person name="Kougias P.G."/>
            <person name="Basile A."/>
            <person name="Luo G."/>
            <person name="Schluter A."/>
            <person name="Konstantinidis K.T."/>
            <person name="Angelidaki I."/>
        </authorList>
    </citation>
    <scope>NUCLEOTIDE SEQUENCE [LARGE SCALE GENOMIC DNA]</scope>
    <source>
        <strain evidence="8">AS06rmzACSIP_421</strain>
    </source>
</reference>
<evidence type="ECO:0000256" key="5">
    <source>
        <dbReference type="ARBA" id="ARBA00023014"/>
    </source>
</evidence>
<dbReference type="PIRSF" id="PIRSF004869">
    <property type="entry name" value="PflX_prd"/>
    <property type="match status" value="1"/>
</dbReference>
<evidence type="ECO:0000313" key="9">
    <source>
        <dbReference type="Proteomes" id="UP000554004"/>
    </source>
</evidence>
<dbReference type="SFLD" id="SFLDG01101">
    <property type="entry name" value="Uncharacterised_Radical_SAM_Su"/>
    <property type="match status" value="1"/>
</dbReference>
<proteinExistence type="predicted"/>
<evidence type="ECO:0000256" key="6">
    <source>
        <dbReference type="PIRSR" id="PIRSR004869-50"/>
    </source>
</evidence>
<dbReference type="GO" id="GO:0003824">
    <property type="term" value="F:catalytic activity"/>
    <property type="evidence" value="ECO:0007669"/>
    <property type="project" value="InterPro"/>
</dbReference>
<keyword evidence="4 6" id="KW-0408">Iron</keyword>
<keyword evidence="1" id="KW-0004">4Fe-4S</keyword>
<evidence type="ECO:0000256" key="1">
    <source>
        <dbReference type="ARBA" id="ARBA00022485"/>
    </source>
</evidence>
<sequence>MKESLLYDKLPKGKVRCNVCGHHCLIAPGYRGICRVRSNINGVLYSLNYGLCIAAAIDPIEKKPIYHFWPRTETYSFAAVGCNMHCPWCQNYEISQTPNNEYVVEGDEVTPGEHVARALKFMTPSISYTYSEPTVFFEYALETMKLAREKGLKNIWVSNGFMSEEMLREILPYLDAANIDIKGPDDEFYAKHCGGNLKTIINNLKTMQKADIHIELTTLFIPGLNDEEYQIKKLVAAIVENLGLEVPWHISRFFPAWRMLNAHVTPL</sequence>
<keyword evidence="2 6" id="KW-0949">S-adenosyl-L-methionine</keyword>
<dbReference type="InterPro" id="IPR016431">
    <property type="entry name" value="Pyrv-formate_lyase-activ_prd"/>
</dbReference>
<dbReference type="Pfam" id="PF04055">
    <property type="entry name" value="Radical_SAM"/>
    <property type="match status" value="1"/>
</dbReference>
<gene>
    <name evidence="8" type="primary">amrS</name>
    <name evidence="8" type="ORF">GX618_03830</name>
</gene>
<dbReference type="AlphaFoldDB" id="A0A847EUB1"/>
<feature type="binding site" evidence="6">
    <location>
        <position position="89"/>
    </location>
    <ligand>
        <name>[4Fe-4S] cluster</name>
        <dbReference type="ChEBI" id="CHEBI:49883"/>
        <note>4Fe-4S-S-AdoMet</note>
    </ligand>
</feature>
<evidence type="ECO:0000313" key="8">
    <source>
        <dbReference type="EMBL" id="NLE31371.1"/>
    </source>
</evidence>
<dbReference type="Proteomes" id="UP000554004">
    <property type="component" value="Unassembled WGS sequence"/>
</dbReference>
<name>A0A847EUB1_9BACT</name>
<dbReference type="InterPro" id="IPR027596">
    <property type="entry name" value="AmmeMemoSam_rS"/>
</dbReference>
<keyword evidence="3 6" id="KW-0479">Metal-binding</keyword>
<comment type="cofactor">
    <cofactor evidence="6">
        <name>[4Fe-4S] cluster</name>
        <dbReference type="ChEBI" id="CHEBI:49883"/>
    </cofactor>
    <text evidence="6">Binds 1 [4Fe-4S] cluster. The cluster is coordinated with 3 cysteines and an exchangeable S-adenosyl-L-methionine.</text>
</comment>
<dbReference type="PANTHER" id="PTHR30352">
    <property type="entry name" value="PYRUVATE FORMATE-LYASE-ACTIVATING ENZYME"/>
    <property type="match status" value="1"/>
</dbReference>
<organism evidence="8 9">
    <name type="scientific">Candidatus Dojkabacteria bacterium</name>
    <dbReference type="NCBI Taxonomy" id="2099670"/>
    <lineage>
        <taxon>Bacteria</taxon>
        <taxon>Candidatus Dojkabacteria</taxon>
    </lineage>
</organism>
<feature type="binding site" evidence="6">
    <location>
        <position position="86"/>
    </location>
    <ligand>
        <name>[4Fe-4S] cluster</name>
        <dbReference type="ChEBI" id="CHEBI:49883"/>
        <note>4Fe-4S-S-AdoMet</note>
    </ligand>
</feature>
<dbReference type="GO" id="GO:0051539">
    <property type="term" value="F:4 iron, 4 sulfur cluster binding"/>
    <property type="evidence" value="ECO:0007669"/>
    <property type="project" value="UniProtKB-KW"/>
</dbReference>
<dbReference type="CDD" id="cd01335">
    <property type="entry name" value="Radical_SAM"/>
    <property type="match status" value="1"/>
</dbReference>
<feature type="binding site" evidence="6">
    <location>
        <position position="82"/>
    </location>
    <ligand>
        <name>[4Fe-4S] cluster</name>
        <dbReference type="ChEBI" id="CHEBI:49883"/>
        <note>4Fe-4S-S-AdoMet</note>
    </ligand>
</feature>
<dbReference type="Gene3D" id="3.20.20.70">
    <property type="entry name" value="Aldolase class I"/>
    <property type="match status" value="1"/>
</dbReference>
<evidence type="ECO:0000259" key="7">
    <source>
        <dbReference type="PROSITE" id="PS51918"/>
    </source>
</evidence>
<dbReference type="InterPro" id="IPR058240">
    <property type="entry name" value="rSAM_sf"/>
</dbReference>
<dbReference type="PANTHER" id="PTHR30352:SF5">
    <property type="entry name" value="PYRUVATE FORMATE-LYASE 1-ACTIVATING ENZYME"/>
    <property type="match status" value="1"/>
</dbReference>
<dbReference type="EMBL" id="JAAZAL010000140">
    <property type="protein sequence ID" value="NLE31371.1"/>
    <property type="molecule type" value="Genomic_DNA"/>
</dbReference>
<dbReference type="SUPFAM" id="SSF102114">
    <property type="entry name" value="Radical SAM enzymes"/>
    <property type="match status" value="1"/>
</dbReference>
<keyword evidence="5 6" id="KW-0411">Iron-sulfur</keyword>
<feature type="non-terminal residue" evidence="8">
    <location>
        <position position="267"/>
    </location>
</feature>
<dbReference type="GO" id="GO:0046872">
    <property type="term" value="F:metal ion binding"/>
    <property type="evidence" value="ECO:0007669"/>
    <property type="project" value="UniProtKB-KW"/>
</dbReference>
<evidence type="ECO:0000256" key="2">
    <source>
        <dbReference type="ARBA" id="ARBA00022691"/>
    </source>
</evidence>
<evidence type="ECO:0000256" key="3">
    <source>
        <dbReference type="ARBA" id="ARBA00022723"/>
    </source>
</evidence>
<dbReference type="NCBIfam" id="TIGR04337">
    <property type="entry name" value="AmmeMemoSam_rS"/>
    <property type="match status" value="1"/>
</dbReference>
<evidence type="ECO:0000256" key="4">
    <source>
        <dbReference type="ARBA" id="ARBA00023004"/>
    </source>
</evidence>
<protein>
    <submittedName>
        <fullName evidence="8">AmmeMemoRadiSam system radical SAM enzyme</fullName>
    </submittedName>
</protein>